<dbReference type="AlphaFoldDB" id="A0A7T8K7J4"/>
<dbReference type="Proteomes" id="UP000595437">
    <property type="component" value="Chromosome 7"/>
</dbReference>
<evidence type="ECO:0000313" key="3">
    <source>
        <dbReference type="Proteomes" id="UP000595437"/>
    </source>
</evidence>
<feature type="domain" description="UDENN" evidence="1">
    <location>
        <begin position="1"/>
        <end position="142"/>
    </location>
</feature>
<evidence type="ECO:0000259" key="1">
    <source>
        <dbReference type="PROSITE" id="PS50211"/>
    </source>
</evidence>
<dbReference type="PANTHER" id="PTHR46070:SF1">
    <property type="entry name" value="PINSTRIPE, ISOFORM A"/>
    <property type="match status" value="1"/>
</dbReference>
<name>A0A7T8K7J4_CALRO</name>
<dbReference type="PROSITE" id="PS50211">
    <property type="entry name" value="DENN"/>
    <property type="match status" value="1"/>
</dbReference>
<dbReference type="PANTHER" id="PTHR46070">
    <property type="entry name" value="PINSTRIPE, ISOFORM A"/>
    <property type="match status" value="1"/>
</dbReference>
<protein>
    <submittedName>
        <fullName evidence="2">DENN domaincontaining protein 5Blike</fullName>
    </submittedName>
</protein>
<feature type="non-terminal residue" evidence="2">
    <location>
        <position position="1"/>
    </location>
</feature>
<dbReference type="Pfam" id="PF02141">
    <property type="entry name" value="DENN"/>
    <property type="match status" value="1"/>
</dbReference>
<dbReference type="OrthoDB" id="6366354at2759"/>
<dbReference type="EMBL" id="CP045896">
    <property type="protein sequence ID" value="QQP49872.1"/>
    <property type="molecule type" value="Genomic_DNA"/>
</dbReference>
<dbReference type="InterPro" id="IPR037516">
    <property type="entry name" value="Tripartite_DENN"/>
</dbReference>
<keyword evidence="3" id="KW-1185">Reference proteome</keyword>
<dbReference type="InterPro" id="IPR047278">
    <property type="entry name" value="DEN5A/B"/>
</dbReference>
<dbReference type="GO" id="GO:0005085">
    <property type="term" value="F:guanyl-nucleotide exchange factor activity"/>
    <property type="evidence" value="ECO:0007669"/>
    <property type="project" value="InterPro"/>
</dbReference>
<dbReference type="Gene3D" id="3.40.50.11500">
    <property type="match status" value="1"/>
</dbReference>
<sequence>LPIFDYNLFDFFDILGIANALKLWVCVLLEHQTLVFSSDFNKLMLVCESMTALCYPFKWPHVYNFLDAPVPYIMGLLRRTHDYELYKRSGTVAILDIDSGELELPEELPKFPCEAELIEEIKKIMVEYGGSEGIDLLKGKGL</sequence>
<organism evidence="2 3">
    <name type="scientific">Caligus rogercresseyi</name>
    <name type="common">Sea louse</name>
    <dbReference type="NCBI Taxonomy" id="217165"/>
    <lineage>
        <taxon>Eukaryota</taxon>
        <taxon>Metazoa</taxon>
        <taxon>Ecdysozoa</taxon>
        <taxon>Arthropoda</taxon>
        <taxon>Crustacea</taxon>
        <taxon>Multicrustacea</taxon>
        <taxon>Hexanauplia</taxon>
        <taxon>Copepoda</taxon>
        <taxon>Siphonostomatoida</taxon>
        <taxon>Caligidae</taxon>
        <taxon>Caligus</taxon>
    </lineage>
</organism>
<gene>
    <name evidence="2" type="ORF">FKW44_010682</name>
</gene>
<reference evidence="3" key="1">
    <citation type="submission" date="2021-01" db="EMBL/GenBank/DDBJ databases">
        <title>Caligus Genome Assembly.</title>
        <authorList>
            <person name="Gallardo-Escarate C."/>
        </authorList>
    </citation>
    <scope>NUCLEOTIDE SEQUENCE [LARGE SCALE GENOMIC DNA]</scope>
</reference>
<proteinExistence type="predicted"/>
<dbReference type="InterPro" id="IPR001194">
    <property type="entry name" value="cDENN_dom"/>
</dbReference>
<accession>A0A7T8K7J4</accession>
<dbReference type="SMART" id="SM00799">
    <property type="entry name" value="DENN"/>
    <property type="match status" value="1"/>
</dbReference>
<dbReference type="GO" id="GO:0031267">
    <property type="term" value="F:small GTPase binding"/>
    <property type="evidence" value="ECO:0007669"/>
    <property type="project" value="InterPro"/>
</dbReference>
<feature type="non-terminal residue" evidence="2">
    <location>
        <position position="142"/>
    </location>
</feature>
<evidence type="ECO:0000313" key="2">
    <source>
        <dbReference type="EMBL" id="QQP49872.1"/>
    </source>
</evidence>
<dbReference type="InterPro" id="IPR043153">
    <property type="entry name" value="DENN_C"/>
</dbReference>